<dbReference type="GO" id="GO:0016020">
    <property type="term" value="C:membrane"/>
    <property type="evidence" value="ECO:0007669"/>
    <property type="project" value="UniProtKB-SubCell"/>
</dbReference>
<evidence type="ECO:0000256" key="5">
    <source>
        <dbReference type="SAM" id="MobiDB-lite"/>
    </source>
</evidence>
<feature type="domain" description="TonB C-terminal" evidence="7">
    <location>
        <begin position="186"/>
        <end position="272"/>
    </location>
</feature>
<feature type="transmembrane region" description="Helical" evidence="6">
    <location>
        <begin position="17"/>
        <end position="41"/>
    </location>
</feature>
<comment type="caution">
    <text evidence="8">The sequence shown here is derived from an EMBL/GenBank/DDBJ whole genome shotgun (WGS) entry which is preliminary data.</text>
</comment>
<sequence>MTDWADHMLRGRRWADAVLWTLCAAIIALCLAAGTAFAMWLDLQAGQDQALEDAVLIDLASLPATTALAEVPDVPQPEAETTPPDEIEDASFEEPAPETPAVEPETFEPPKPEEAPELEDPQDELPEVASTLPEPPPPPKKTPPPKPKKVVKAEPAPTKTVETKAAPQKAQAGTEAARKGSATAKERARWHAKVAAQLGRHLKRKSWEGDRTSLTVSLRVDGSGRITGLSLASSSGDAALDTAVVAHLKRLGKVTAPPDGQGEPLQLPVKLR</sequence>
<organism evidence="8 9">
    <name type="scientific">Gemmobacter aquaticus</name>
    <dbReference type="NCBI Taxonomy" id="490185"/>
    <lineage>
        <taxon>Bacteria</taxon>
        <taxon>Pseudomonadati</taxon>
        <taxon>Pseudomonadota</taxon>
        <taxon>Alphaproteobacteria</taxon>
        <taxon>Rhodobacterales</taxon>
        <taxon>Paracoccaceae</taxon>
        <taxon>Gemmobacter</taxon>
    </lineage>
</organism>
<dbReference type="Proteomes" id="UP000598196">
    <property type="component" value="Unassembled WGS sequence"/>
</dbReference>
<feature type="region of interest" description="Disordered" evidence="5">
    <location>
        <begin position="68"/>
        <end position="192"/>
    </location>
</feature>
<feature type="compositionally biased region" description="Acidic residues" evidence="5">
    <location>
        <begin position="115"/>
        <end position="126"/>
    </location>
</feature>
<proteinExistence type="predicted"/>
<dbReference type="Pfam" id="PF13103">
    <property type="entry name" value="TonB_2"/>
    <property type="match status" value="1"/>
</dbReference>
<feature type="compositionally biased region" description="Pro residues" evidence="5">
    <location>
        <begin position="133"/>
        <end position="145"/>
    </location>
</feature>
<dbReference type="EMBL" id="BMLP01000005">
    <property type="protein sequence ID" value="GGO34698.1"/>
    <property type="molecule type" value="Genomic_DNA"/>
</dbReference>
<keyword evidence="2 6" id="KW-0812">Transmembrane</keyword>
<keyword evidence="3 6" id="KW-1133">Transmembrane helix</keyword>
<reference evidence="8 9" key="1">
    <citation type="journal article" date="2014" name="Int. J. Syst. Evol. Microbiol.">
        <title>Complete genome sequence of Corynebacterium casei LMG S-19264T (=DSM 44701T), isolated from a smear-ripened cheese.</title>
        <authorList>
            <consortium name="US DOE Joint Genome Institute (JGI-PGF)"/>
            <person name="Walter F."/>
            <person name="Albersmeier A."/>
            <person name="Kalinowski J."/>
            <person name="Ruckert C."/>
        </authorList>
    </citation>
    <scope>NUCLEOTIDE SEQUENCE [LARGE SCALE GENOMIC DNA]</scope>
    <source>
        <strain evidence="8 9">CGMCC 1.7029</strain>
    </source>
</reference>
<accession>A0A917YNC7</accession>
<gene>
    <name evidence="8" type="ORF">GCM10010991_25870</name>
</gene>
<dbReference type="GO" id="GO:0055085">
    <property type="term" value="P:transmembrane transport"/>
    <property type="evidence" value="ECO:0007669"/>
    <property type="project" value="InterPro"/>
</dbReference>
<keyword evidence="9" id="KW-1185">Reference proteome</keyword>
<dbReference type="PROSITE" id="PS52015">
    <property type="entry name" value="TONB_CTD"/>
    <property type="match status" value="1"/>
</dbReference>
<evidence type="ECO:0000256" key="3">
    <source>
        <dbReference type="ARBA" id="ARBA00022989"/>
    </source>
</evidence>
<dbReference type="SUPFAM" id="SSF74653">
    <property type="entry name" value="TolA/TonB C-terminal domain"/>
    <property type="match status" value="1"/>
</dbReference>
<evidence type="ECO:0000259" key="7">
    <source>
        <dbReference type="PROSITE" id="PS52015"/>
    </source>
</evidence>
<dbReference type="RefSeq" id="WP_146287550.1">
    <property type="nucleotide sequence ID" value="NZ_BMLP01000005.1"/>
</dbReference>
<protein>
    <recommendedName>
        <fullName evidence="7">TonB C-terminal domain-containing protein</fullName>
    </recommendedName>
</protein>
<dbReference type="InterPro" id="IPR006260">
    <property type="entry name" value="TonB/TolA_C"/>
</dbReference>
<dbReference type="NCBIfam" id="TIGR01352">
    <property type="entry name" value="tonB_Cterm"/>
    <property type="match status" value="1"/>
</dbReference>
<evidence type="ECO:0000256" key="4">
    <source>
        <dbReference type="ARBA" id="ARBA00023136"/>
    </source>
</evidence>
<evidence type="ECO:0000313" key="8">
    <source>
        <dbReference type="EMBL" id="GGO34698.1"/>
    </source>
</evidence>
<evidence type="ECO:0000313" key="9">
    <source>
        <dbReference type="Proteomes" id="UP000598196"/>
    </source>
</evidence>
<evidence type="ECO:0000256" key="1">
    <source>
        <dbReference type="ARBA" id="ARBA00004167"/>
    </source>
</evidence>
<dbReference type="Gene3D" id="3.30.1150.10">
    <property type="match status" value="1"/>
</dbReference>
<dbReference type="AlphaFoldDB" id="A0A917YNC7"/>
<evidence type="ECO:0000256" key="6">
    <source>
        <dbReference type="SAM" id="Phobius"/>
    </source>
</evidence>
<dbReference type="InterPro" id="IPR037682">
    <property type="entry name" value="TonB_C"/>
</dbReference>
<comment type="subcellular location">
    <subcellularLocation>
        <location evidence="1">Membrane</location>
        <topology evidence="1">Single-pass membrane protein</topology>
    </subcellularLocation>
</comment>
<feature type="compositionally biased region" description="Acidic residues" evidence="5">
    <location>
        <begin position="83"/>
        <end position="96"/>
    </location>
</feature>
<keyword evidence="4 6" id="KW-0472">Membrane</keyword>
<evidence type="ECO:0000256" key="2">
    <source>
        <dbReference type="ARBA" id="ARBA00022692"/>
    </source>
</evidence>
<name>A0A917YNC7_9RHOB</name>